<dbReference type="Proteomes" id="UP000234748">
    <property type="component" value="Unassembled WGS sequence"/>
</dbReference>
<dbReference type="RefSeq" id="WP_101641173.1">
    <property type="nucleotide sequence ID" value="NZ_PGUY01000022.1"/>
</dbReference>
<evidence type="ECO:0000313" key="2">
    <source>
        <dbReference type="Proteomes" id="UP000234748"/>
    </source>
</evidence>
<dbReference type="Gene3D" id="3.40.50.300">
    <property type="entry name" value="P-loop containing nucleotide triphosphate hydrolases"/>
    <property type="match status" value="1"/>
</dbReference>
<dbReference type="InterPro" id="IPR052922">
    <property type="entry name" value="Cytidylate_Kinase-2"/>
</dbReference>
<organism evidence="1 2">
    <name type="scientific">Peribacillus deserti</name>
    <dbReference type="NCBI Taxonomy" id="673318"/>
    <lineage>
        <taxon>Bacteria</taxon>
        <taxon>Bacillati</taxon>
        <taxon>Bacillota</taxon>
        <taxon>Bacilli</taxon>
        <taxon>Bacillales</taxon>
        <taxon>Bacillaceae</taxon>
        <taxon>Peribacillus</taxon>
    </lineage>
</organism>
<dbReference type="PANTHER" id="PTHR37816">
    <property type="entry name" value="YALI0E33011P"/>
    <property type="match status" value="1"/>
</dbReference>
<dbReference type="EMBL" id="PGUY01000022">
    <property type="protein sequence ID" value="PLT30420.1"/>
    <property type="molecule type" value="Genomic_DNA"/>
</dbReference>
<protein>
    <submittedName>
        <fullName evidence="1">AAA family ATPase</fullName>
    </submittedName>
</protein>
<keyword evidence="2" id="KW-1185">Reference proteome</keyword>
<reference evidence="1 2" key="1">
    <citation type="submission" date="2017-11" db="EMBL/GenBank/DDBJ databases">
        <title>Comparitive Functional Genomics of Dry Heat Resistant strains isolated from the Viking Spacecraft.</title>
        <authorList>
            <person name="Seuylemezian A."/>
            <person name="Cooper K."/>
            <person name="Vaishampayan P."/>
        </authorList>
    </citation>
    <scope>NUCLEOTIDE SEQUENCE [LARGE SCALE GENOMIC DNA]</scope>
    <source>
        <strain evidence="1 2">V1-29</strain>
    </source>
</reference>
<accession>A0A2N5M7T1</accession>
<dbReference type="InterPro" id="IPR027417">
    <property type="entry name" value="P-loop_NTPase"/>
</dbReference>
<proteinExistence type="predicted"/>
<dbReference type="NCBIfam" id="NF005994">
    <property type="entry name" value="PRK08118.1"/>
    <property type="match status" value="1"/>
</dbReference>
<evidence type="ECO:0000313" key="1">
    <source>
        <dbReference type="EMBL" id="PLT30420.1"/>
    </source>
</evidence>
<dbReference type="SUPFAM" id="SSF52540">
    <property type="entry name" value="P-loop containing nucleoside triphosphate hydrolases"/>
    <property type="match status" value="1"/>
</dbReference>
<dbReference type="AlphaFoldDB" id="A0A2N5M7T1"/>
<dbReference type="PANTHER" id="PTHR37816:SF3">
    <property type="entry name" value="MODULATES DNA TOPOLOGY"/>
    <property type="match status" value="1"/>
</dbReference>
<dbReference type="OrthoDB" id="1201990at2"/>
<comment type="caution">
    <text evidence="1">The sequence shown here is derived from an EMBL/GenBank/DDBJ whole genome shotgun (WGS) entry which is preliminary data.</text>
</comment>
<name>A0A2N5M7T1_9BACI</name>
<sequence>MKKIMIIGCGGAGKSTLAKRLGAKLNIPVYHLDAYFWKKGWIATPRAEWTGVIQNIMARDSWIMDGNFGSTMDMRIKEADTVIFLDFPTIQCLYGVVSRRIKYHGKTRPDMAEDCLEKLDWEFISWVALYKKQRAPKIRENLASLTDKNIFILKNRKETETFLQNLSKKGKIL</sequence>
<gene>
    <name evidence="1" type="ORF">CUU66_08085</name>
</gene>